<dbReference type="eggNOG" id="ENOG502QXES">
    <property type="taxonomic scope" value="Eukaryota"/>
</dbReference>
<evidence type="ECO:0000313" key="2">
    <source>
        <dbReference type="EMBL" id="AFZ79879.1"/>
    </source>
</evidence>
<feature type="region of interest" description="Disordered" evidence="1">
    <location>
        <begin position="937"/>
        <end position="968"/>
    </location>
</feature>
<gene>
    <name evidence="2" type="ORF">BEWA_027280</name>
</gene>
<dbReference type="STRING" id="1537102.L0AYB7"/>
<dbReference type="VEuPathDB" id="PiroplasmaDB:BEWA_027280"/>
<feature type="compositionally biased region" description="Acidic residues" evidence="1">
    <location>
        <begin position="796"/>
        <end position="812"/>
    </location>
</feature>
<dbReference type="OrthoDB" id="366185at2759"/>
<feature type="region of interest" description="Disordered" evidence="1">
    <location>
        <begin position="1252"/>
        <end position="1303"/>
    </location>
</feature>
<feature type="region of interest" description="Disordered" evidence="1">
    <location>
        <begin position="73"/>
        <end position="120"/>
    </location>
</feature>
<sequence>MDESVYRRVRSQNVDQFSSPGNPSTQAGRAPGHFSAQSSSHSQTNVPPTINLKTLKNASLSCAKNLTNKLKNLSNASTSRIPRGGHGGNAYGSSQGNSYGSSHQDGRYGQAEGNATHYSANPNSLKSIATRLASSTESIMTHRELVAVIERLLTWSEGPMQVSLEKDRYGAPTRESINNFSIINSFLLEKTLAYVTGRRDCCVFIIKFITWRMRTTKHPEEIILSLELINACVERMGPYFLALMTKPCMRTFRKILFMTTLKHSLASGMKKQITKLLGKNTFVHPGVSTDVRIHIFKAKTLYMIQLWYGPKCGCDKIPQYLGITAKKDPSPLSITGFVAYTHSSKNSFTLKGTLDGNEKLGDGEDITNVTKVSIYYWDGDENEKNAKPLILEVKKDGQIQQEYYIKYESDERELGDKGDTTVWKHQGHSGDISLQDILDDRNCAINKRVPLDIENPNKYLNFSSDRSKGVKIKLTSLQRLNGSEYVVTTYKISDPNLKLSRVEHENKKIGEIVVPENTLDGIRLYSSSGISERLPIALELKSTGGGDAKWYYSKSPDGKGWNNVNGNTSGFYDDKEFSIGKPTEELTNKLDEIVCSNYNSVTIDISYSNSMSHTKSKEKGDEKYCCSVCGNKKVAVEEIEVKDKKHMGSTKIYKHSIEGGGLKLGGIKFYLRDDVYKKNRKRITSGTLRLPADGPIDVYAFYCGDNPVIIYLHYRNNPKNSRWYRKEKSKNADNKPWRKTGQLSSIKSRHLDKEGLSCGNWNKLVDELRKRKCSQLQNCTNSDESSQDSREQLSTADEEGGEENEDSDDEMTEPVKNIGTYGASALGAITSSVLEEFVEKALPQVVKVTKDVIDSKAFKTEYFKANHSNQLSKDLATIGEAGSVVVGELGKQSKKIFDVTEKAVGIVSSAIKTVTGLPSAKPEAPESQTTLAAKVTAPTSIPNPSQPTPKQSPGGSSPAPAAPKKPTSTLAKVGYGSASVLGGGGAVGETFLLDQGVFPVFFEGYKDLRERGVRFPAIDPADKSRINTSIQVPRPYVTTGGTTLPLSPDELDKLLKIVSNIDNLKPGPEFDRCITYLRATKNKIVDSISILTEECARSNSDTEARLLDKMLTLNDAIGTHLKVAAYTVGGSTPQGYTAGSTSAQGFDNDPFRGTIYDEGNNFDKDLAFEDGSDKAGDLLNLDSEESEADDGFGDAIEKFNEDSSRDLFADFDFGDTKSSSFGAKSSSQVDTKKKNYFDDLLQIDLFSTSEASSSTARTLVKDEPSRSSTGRNAPAVWAEHEEDEEEEEVHAPTSEREKDEGTKKTLNEMVSEFDTLDLDFGHMSVTGF</sequence>
<feature type="region of interest" description="Disordered" evidence="1">
    <location>
        <begin position="1"/>
        <end position="49"/>
    </location>
</feature>
<dbReference type="GeneID" id="15806129"/>
<feature type="region of interest" description="Disordered" evidence="1">
    <location>
        <begin position="776"/>
        <end position="815"/>
    </location>
</feature>
<name>L0AYB7_THEEQ</name>
<feature type="compositionally biased region" description="Low complexity" evidence="1">
    <location>
        <begin position="949"/>
        <end position="968"/>
    </location>
</feature>
<dbReference type="RefSeq" id="XP_004829545.1">
    <property type="nucleotide sequence ID" value="XM_004829488.1"/>
</dbReference>
<dbReference type="Proteomes" id="UP000031512">
    <property type="component" value="Chromosome 1"/>
</dbReference>
<accession>L0AYB7</accession>
<feature type="compositionally biased region" description="Polar residues" evidence="1">
    <location>
        <begin position="11"/>
        <end position="27"/>
    </location>
</feature>
<feature type="compositionally biased region" description="Low complexity" evidence="1">
    <location>
        <begin position="91"/>
        <end position="102"/>
    </location>
</feature>
<dbReference type="EMBL" id="CP001669">
    <property type="protein sequence ID" value="AFZ79879.1"/>
    <property type="molecule type" value="Genomic_DNA"/>
</dbReference>
<evidence type="ECO:0000313" key="3">
    <source>
        <dbReference type="Proteomes" id="UP000031512"/>
    </source>
</evidence>
<keyword evidence="3" id="KW-1185">Reference proteome</keyword>
<proteinExistence type="predicted"/>
<dbReference type="KEGG" id="beq:BEWA_027280"/>
<evidence type="ECO:0000256" key="1">
    <source>
        <dbReference type="SAM" id="MobiDB-lite"/>
    </source>
</evidence>
<reference evidence="2 3" key="1">
    <citation type="journal article" date="2012" name="BMC Genomics">
        <title>Comparative genomic analysis and phylogenetic position of Theileria equi.</title>
        <authorList>
            <person name="Kappmeyer L.S."/>
            <person name="Thiagarajan M."/>
            <person name="Herndon D.R."/>
            <person name="Ramsay J.D."/>
            <person name="Caler E."/>
            <person name="Djikeng A."/>
            <person name="Gillespie J.J."/>
            <person name="Lau A.O."/>
            <person name="Roalson E.H."/>
            <person name="Silva J.C."/>
            <person name="Silva M.G."/>
            <person name="Suarez C.E."/>
            <person name="Ueti M.W."/>
            <person name="Nene V.M."/>
            <person name="Mealey R.H."/>
            <person name="Knowles D.P."/>
            <person name="Brayton K.A."/>
        </authorList>
    </citation>
    <scope>NUCLEOTIDE SEQUENCE [LARGE SCALE GENOMIC DNA]</scope>
    <source>
        <strain evidence="2 3">WA</strain>
    </source>
</reference>
<feature type="compositionally biased region" description="Polar residues" evidence="1">
    <location>
        <begin position="35"/>
        <end position="49"/>
    </location>
</feature>
<organism evidence="2 3">
    <name type="scientific">Theileria equi strain WA</name>
    <dbReference type="NCBI Taxonomy" id="1537102"/>
    <lineage>
        <taxon>Eukaryota</taxon>
        <taxon>Sar</taxon>
        <taxon>Alveolata</taxon>
        <taxon>Apicomplexa</taxon>
        <taxon>Aconoidasida</taxon>
        <taxon>Piroplasmida</taxon>
        <taxon>Theileriidae</taxon>
        <taxon>Theileria</taxon>
    </lineage>
</organism>
<protein>
    <submittedName>
        <fullName evidence="2">Uncharacterized protein</fullName>
    </submittedName>
</protein>
<feature type="compositionally biased region" description="Basic and acidic residues" evidence="1">
    <location>
        <begin position="1289"/>
        <end position="1303"/>
    </location>
</feature>